<name>A0A194W9B7_CYTMA</name>
<feature type="domain" description="F-box" evidence="2">
    <location>
        <begin position="166"/>
        <end position="202"/>
    </location>
</feature>
<sequence>MLVESDYSQGVGLSQGHAADMSSRGFTPLSRQNSGLYNREESNTTMAKGLHSTRRPPQRSRTTHEHIPTGPQVLTIMRPQPEHQASASFMPPQAQVATRAVPRDAEVQMSSAPVPGQQHETSDSVAPLESSRPSQPRRPKMGAPRRSYSVMDYEPVPPEQRPASGPLTLSTLPSELHYAIFDFLDPIDATCLGLTNSHFYSIHRRMHGSVPLSVRRDGPNDMEWAWHLAGYPSLASGSSNAAAGTTTNTLGASDKTNLAAWRVRGKGLCRKCGVSRCELHKHIKDWVPENYEYCSVRDRFVHRPGEDAKEHCYMSNPRITTRCGRHRMKKQGKNECIAV</sequence>
<dbReference type="OrthoDB" id="3445164at2759"/>
<dbReference type="PROSITE" id="PS50181">
    <property type="entry name" value="FBOX"/>
    <property type="match status" value="1"/>
</dbReference>
<reference evidence="3" key="1">
    <citation type="submission" date="2014-12" db="EMBL/GenBank/DDBJ databases">
        <title>Genome Sequence of Valsa Canker Pathogens Uncovers a Specific Adaption of Colonization on Woody Bark.</title>
        <authorList>
            <person name="Yin Z."/>
            <person name="Liu H."/>
            <person name="Gao X."/>
            <person name="Li Z."/>
            <person name="Song N."/>
            <person name="Ke X."/>
            <person name="Dai Q."/>
            <person name="Wu Y."/>
            <person name="Sun Y."/>
            <person name="Xu J.-R."/>
            <person name="Kang Z.K."/>
            <person name="Wang L."/>
            <person name="Huang L."/>
        </authorList>
    </citation>
    <scope>NUCLEOTIDE SEQUENCE [LARGE SCALE GENOMIC DNA]</scope>
    <source>
        <strain evidence="3">03-8</strain>
    </source>
</reference>
<feature type="region of interest" description="Disordered" evidence="1">
    <location>
        <begin position="1"/>
        <end position="66"/>
    </location>
</feature>
<dbReference type="Proteomes" id="UP000078559">
    <property type="component" value="Chromosome 9"/>
</dbReference>
<evidence type="ECO:0000313" key="4">
    <source>
        <dbReference type="Proteomes" id="UP000078559"/>
    </source>
</evidence>
<accession>A0A194W9B7</accession>
<keyword evidence="4" id="KW-1185">Reference proteome</keyword>
<dbReference type="CDD" id="cd09917">
    <property type="entry name" value="F-box_SF"/>
    <property type="match status" value="1"/>
</dbReference>
<protein>
    <recommendedName>
        <fullName evidence="2">F-box domain-containing protein</fullName>
    </recommendedName>
</protein>
<proteinExistence type="predicted"/>
<feature type="region of interest" description="Disordered" evidence="1">
    <location>
        <begin position="82"/>
        <end position="167"/>
    </location>
</feature>
<organism evidence="3 4">
    <name type="scientific">Cytospora mali</name>
    <name type="common">Apple Valsa canker fungus</name>
    <name type="synonym">Valsa mali</name>
    <dbReference type="NCBI Taxonomy" id="578113"/>
    <lineage>
        <taxon>Eukaryota</taxon>
        <taxon>Fungi</taxon>
        <taxon>Dikarya</taxon>
        <taxon>Ascomycota</taxon>
        <taxon>Pezizomycotina</taxon>
        <taxon>Sordariomycetes</taxon>
        <taxon>Sordariomycetidae</taxon>
        <taxon>Diaporthales</taxon>
        <taxon>Cytosporaceae</taxon>
        <taxon>Cytospora</taxon>
    </lineage>
</organism>
<evidence type="ECO:0000256" key="1">
    <source>
        <dbReference type="SAM" id="MobiDB-lite"/>
    </source>
</evidence>
<dbReference type="SUPFAM" id="SSF81383">
    <property type="entry name" value="F-box domain"/>
    <property type="match status" value="1"/>
</dbReference>
<dbReference type="AlphaFoldDB" id="A0A194W9B7"/>
<dbReference type="EMBL" id="CM003106">
    <property type="protein sequence ID" value="KUI73061.1"/>
    <property type="molecule type" value="Genomic_DNA"/>
</dbReference>
<evidence type="ECO:0000259" key="2">
    <source>
        <dbReference type="PROSITE" id="PS50181"/>
    </source>
</evidence>
<dbReference type="InterPro" id="IPR001810">
    <property type="entry name" value="F-box_dom"/>
</dbReference>
<evidence type="ECO:0000313" key="3">
    <source>
        <dbReference type="EMBL" id="KUI73061.1"/>
    </source>
</evidence>
<dbReference type="InterPro" id="IPR036047">
    <property type="entry name" value="F-box-like_dom_sf"/>
</dbReference>
<gene>
    <name evidence="3" type="ORF">VM1G_08354</name>
</gene>
<feature type="compositionally biased region" description="Polar residues" evidence="1">
    <location>
        <begin position="1"/>
        <end position="12"/>
    </location>
</feature>